<sequence>MENLHHKPIKTFILDGIIKNDSAIGRLRYEFIDMKIEEMREIGYVPRLDINPNFTIQYNVEKDYFEFKLTVYGTHIGKRRAKWISGVDGTTLIPILRNKSKELSQDQESPSNQK</sequence>
<evidence type="ECO:0000313" key="1">
    <source>
        <dbReference type="EMBL" id="CAB5219317.1"/>
    </source>
</evidence>
<gene>
    <name evidence="1" type="ORF">UFOVP222_54</name>
</gene>
<accession>A0A6J7WNG8</accession>
<name>A0A6J7WNG8_9CAUD</name>
<protein>
    <submittedName>
        <fullName evidence="1">Uncharacterized protein</fullName>
    </submittedName>
</protein>
<reference evidence="1" key="1">
    <citation type="submission" date="2020-05" db="EMBL/GenBank/DDBJ databases">
        <authorList>
            <person name="Chiriac C."/>
            <person name="Salcher M."/>
            <person name="Ghai R."/>
            <person name="Kavagutti S V."/>
        </authorList>
    </citation>
    <scope>NUCLEOTIDE SEQUENCE</scope>
</reference>
<proteinExistence type="predicted"/>
<dbReference type="EMBL" id="LR798269">
    <property type="protein sequence ID" value="CAB5219317.1"/>
    <property type="molecule type" value="Genomic_DNA"/>
</dbReference>
<organism evidence="1">
    <name type="scientific">uncultured Caudovirales phage</name>
    <dbReference type="NCBI Taxonomy" id="2100421"/>
    <lineage>
        <taxon>Viruses</taxon>
        <taxon>Duplodnaviria</taxon>
        <taxon>Heunggongvirae</taxon>
        <taxon>Uroviricota</taxon>
        <taxon>Caudoviricetes</taxon>
        <taxon>Peduoviridae</taxon>
        <taxon>Maltschvirus</taxon>
        <taxon>Maltschvirus maltsch</taxon>
    </lineage>
</organism>